<dbReference type="PANTHER" id="PTHR13072:SF0">
    <property type="entry name" value="DYNACTIN SUBUNIT 6"/>
    <property type="match status" value="1"/>
</dbReference>
<evidence type="ECO:0000256" key="4">
    <source>
        <dbReference type="ARBA" id="ARBA00022490"/>
    </source>
</evidence>
<dbReference type="InterPro" id="IPR027777">
    <property type="entry name" value="DCTN6"/>
</dbReference>
<dbReference type="GO" id="GO:0070840">
    <property type="term" value="F:dynein complex binding"/>
    <property type="evidence" value="ECO:0007669"/>
    <property type="project" value="TreeGrafter"/>
</dbReference>
<evidence type="ECO:0000256" key="5">
    <source>
        <dbReference type="ARBA" id="ARBA00023212"/>
    </source>
</evidence>
<dbReference type="InterPro" id="IPR011004">
    <property type="entry name" value="Trimer_LpxA-like_sf"/>
</dbReference>
<accession>A0A139ATL5</accession>
<dbReference type="GO" id="GO:0005869">
    <property type="term" value="C:dynactin complex"/>
    <property type="evidence" value="ECO:0007669"/>
    <property type="project" value="InterPro"/>
</dbReference>
<dbReference type="Proteomes" id="UP000070544">
    <property type="component" value="Unassembled WGS sequence"/>
</dbReference>
<keyword evidence="4" id="KW-0963">Cytoplasm</keyword>
<dbReference type="EMBL" id="KQ965737">
    <property type="protein sequence ID" value="KXS19835.1"/>
    <property type="molecule type" value="Genomic_DNA"/>
</dbReference>
<dbReference type="OrthoDB" id="2355at2759"/>
<name>A0A139ATL5_GONPJ</name>
<dbReference type="GO" id="GO:0007052">
    <property type="term" value="P:mitotic spindle organization"/>
    <property type="evidence" value="ECO:0007669"/>
    <property type="project" value="TreeGrafter"/>
</dbReference>
<organism evidence="7 8">
    <name type="scientific">Gonapodya prolifera (strain JEL478)</name>
    <name type="common">Monoblepharis prolifera</name>
    <dbReference type="NCBI Taxonomy" id="1344416"/>
    <lineage>
        <taxon>Eukaryota</taxon>
        <taxon>Fungi</taxon>
        <taxon>Fungi incertae sedis</taxon>
        <taxon>Chytridiomycota</taxon>
        <taxon>Chytridiomycota incertae sedis</taxon>
        <taxon>Monoblepharidomycetes</taxon>
        <taxon>Monoblepharidales</taxon>
        <taxon>Gonapodyaceae</taxon>
        <taxon>Gonapodya</taxon>
    </lineage>
</organism>
<dbReference type="SUPFAM" id="SSF51161">
    <property type="entry name" value="Trimeric LpxA-like enzymes"/>
    <property type="match status" value="1"/>
</dbReference>
<evidence type="ECO:0000256" key="2">
    <source>
        <dbReference type="ARBA" id="ARBA00007719"/>
    </source>
</evidence>
<reference evidence="7 8" key="1">
    <citation type="journal article" date="2015" name="Genome Biol. Evol.">
        <title>Phylogenomic analyses indicate that early fungi evolved digesting cell walls of algal ancestors of land plants.</title>
        <authorList>
            <person name="Chang Y."/>
            <person name="Wang S."/>
            <person name="Sekimoto S."/>
            <person name="Aerts A.L."/>
            <person name="Choi C."/>
            <person name="Clum A."/>
            <person name="LaButti K.M."/>
            <person name="Lindquist E.A."/>
            <person name="Yee Ngan C."/>
            <person name="Ohm R.A."/>
            <person name="Salamov A.A."/>
            <person name="Grigoriev I.V."/>
            <person name="Spatafora J.W."/>
            <person name="Berbee M.L."/>
        </authorList>
    </citation>
    <scope>NUCLEOTIDE SEQUENCE [LARGE SCALE GENOMIC DNA]</scope>
    <source>
        <strain evidence="7 8">JEL478</strain>
    </source>
</reference>
<evidence type="ECO:0000313" key="7">
    <source>
        <dbReference type="EMBL" id="KXS19835.1"/>
    </source>
</evidence>
<keyword evidence="8" id="KW-1185">Reference proteome</keyword>
<evidence type="ECO:0000313" key="8">
    <source>
        <dbReference type="Proteomes" id="UP000070544"/>
    </source>
</evidence>
<sequence>MPWPLTVLPKFCRLIQSMAGQLVPVSTSKSSALVFSPPQSHPSPPVTGDVVLGDGNIVHPLVTFIAHPDARIVIGEDNIFEEGTRVECWSGALTIGDGNLIEVGSAIYSSIGSRCHLEPKSCLLPDSRLEDRCIITAGTKVGGIVEEGTVCAGGTRYRLGGKSHAHDPEVHRRHLAYLSDILPRFHRIT</sequence>
<evidence type="ECO:0000256" key="1">
    <source>
        <dbReference type="ARBA" id="ARBA00004245"/>
    </source>
</evidence>
<dbReference type="AlphaFoldDB" id="A0A139ATL5"/>
<comment type="function">
    <text evidence="6">Part of the dynactin complex that activates the molecular motor dynein for ultra-processive transport along microtubules.</text>
</comment>
<evidence type="ECO:0000256" key="3">
    <source>
        <dbReference type="ARBA" id="ARBA00016573"/>
    </source>
</evidence>
<comment type="subcellular location">
    <subcellularLocation>
        <location evidence="1">Cytoplasm</location>
        <location evidence="1">Cytoskeleton</location>
    </subcellularLocation>
</comment>
<dbReference type="Gene3D" id="2.160.10.10">
    <property type="entry name" value="Hexapeptide repeat proteins"/>
    <property type="match status" value="1"/>
</dbReference>
<comment type="similarity">
    <text evidence="2">Belongs to the dynactin subunits 5/6 family. Dynactin subunit 6 subfamily.</text>
</comment>
<keyword evidence="5" id="KW-0206">Cytoskeleton</keyword>
<proteinExistence type="inferred from homology"/>
<gene>
    <name evidence="7" type="ORF">M427DRAFT_430958</name>
</gene>
<evidence type="ECO:0000256" key="6">
    <source>
        <dbReference type="ARBA" id="ARBA00034687"/>
    </source>
</evidence>
<dbReference type="STRING" id="1344416.A0A139ATL5"/>
<protein>
    <recommendedName>
        <fullName evidence="3">Dynactin subunit 6</fullName>
    </recommendedName>
</protein>
<dbReference type="PANTHER" id="PTHR13072">
    <property type="entry name" value="DYNACTIN 6"/>
    <property type="match status" value="1"/>
</dbReference>